<dbReference type="GO" id="GO:0051225">
    <property type="term" value="P:spindle assembly"/>
    <property type="evidence" value="ECO:0007669"/>
    <property type="project" value="InterPro"/>
</dbReference>
<dbReference type="VEuPathDB" id="FungiDB:EYZ11_004909"/>
<feature type="region of interest" description="Disordered" evidence="1">
    <location>
        <begin position="309"/>
        <end position="329"/>
    </location>
</feature>
<feature type="compositionally biased region" description="Polar residues" evidence="1">
    <location>
        <begin position="153"/>
        <end position="163"/>
    </location>
</feature>
<evidence type="ECO:0000256" key="1">
    <source>
        <dbReference type="SAM" id="MobiDB-lite"/>
    </source>
</evidence>
<evidence type="ECO:0000313" key="3">
    <source>
        <dbReference type="Proteomes" id="UP000324241"/>
    </source>
</evidence>
<protein>
    <recommendedName>
        <fullName evidence="4">HAUS augmin-like complex subunit 4</fullName>
    </recommendedName>
</protein>
<evidence type="ECO:0000313" key="2">
    <source>
        <dbReference type="EMBL" id="KAA8648773.1"/>
    </source>
</evidence>
<name>A0A5M9MV59_9EURO</name>
<gene>
    <name evidence="2" type="ORF">ATNIH1004_004658</name>
</gene>
<organism evidence="2 3">
    <name type="scientific">Aspergillus tanneri</name>
    <dbReference type="NCBI Taxonomy" id="1220188"/>
    <lineage>
        <taxon>Eukaryota</taxon>
        <taxon>Fungi</taxon>
        <taxon>Dikarya</taxon>
        <taxon>Ascomycota</taxon>
        <taxon>Pezizomycotina</taxon>
        <taxon>Eurotiomycetes</taxon>
        <taxon>Eurotiomycetidae</taxon>
        <taxon>Eurotiales</taxon>
        <taxon>Aspergillaceae</taxon>
        <taxon>Aspergillus</taxon>
        <taxon>Aspergillus subgen. Circumdati</taxon>
    </lineage>
</organism>
<dbReference type="GO" id="GO:0070652">
    <property type="term" value="C:HAUS complex"/>
    <property type="evidence" value="ECO:0007669"/>
    <property type="project" value="InterPro"/>
</dbReference>
<dbReference type="InterPro" id="IPR029327">
    <property type="entry name" value="HAUS4"/>
</dbReference>
<dbReference type="OrthoDB" id="66964at2759"/>
<dbReference type="EMBL" id="QUQM01000003">
    <property type="protein sequence ID" value="KAA8648773.1"/>
    <property type="molecule type" value="Genomic_DNA"/>
</dbReference>
<sequence length="355" mass="39718">MIPPCDPVILESNPQFKRLHQHLTTALLNQDGSTLANDALPDRKTILEDLKNCRIRYAKKQIKKQTMFKLAFDPDSGLPDEKRDLVAIISLYLESSPDQLDLGTDPRDGVDAPTLLTPDINTFYSNLPTIMPHFSNALSTALHDLRMIANAGNRSITAQQPPESTRPRPRASQSLAKSVPLSSQLYERMHRLRQIQLSELPTARARMAVMAAKVQAARAAVMERTVVLLERAKHGALARATKAKAEHLAMVAQGVEGKLKVMKLDVSATIYTPETVAALGRYQQHLRDTRERWEERHAAAREKLKAYEEVDSEGAGTTSRSRAVGSGQMKEIARRYGTLIQEMEDVRSEIQRLNR</sequence>
<evidence type="ECO:0008006" key="4">
    <source>
        <dbReference type="Google" id="ProtNLM"/>
    </source>
</evidence>
<dbReference type="Proteomes" id="UP000324241">
    <property type="component" value="Unassembled WGS sequence"/>
</dbReference>
<feature type="region of interest" description="Disordered" evidence="1">
    <location>
        <begin position="153"/>
        <end position="178"/>
    </location>
</feature>
<comment type="caution">
    <text evidence="2">The sequence shown here is derived from an EMBL/GenBank/DDBJ whole genome shotgun (WGS) entry which is preliminary data.</text>
</comment>
<dbReference type="RefSeq" id="XP_033428134.1">
    <property type="nucleotide sequence ID" value="XM_033569328.1"/>
</dbReference>
<accession>A0A5M9MV59</accession>
<proteinExistence type="predicted"/>
<reference evidence="2 3" key="1">
    <citation type="submission" date="2019-08" db="EMBL/GenBank/DDBJ databases">
        <title>The genome sequence of a newly discovered highly antifungal drug resistant Aspergillus species, Aspergillus tanneri NIH 1004.</title>
        <authorList>
            <person name="Mounaud S."/>
            <person name="Singh I."/>
            <person name="Joardar V."/>
            <person name="Pakala S."/>
            <person name="Pakala S."/>
            <person name="Venepally P."/>
            <person name="Chung J.K."/>
            <person name="Losada L."/>
            <person name="Nierman W.C."/>
        </authorList>
    </citation>
    <scope>NUCLEOTIDE SEQUENCE [LARGE SCALE GENOMIC DNA]</scope>
    <source>
        <strain evidence="2 3">NIH1004</strain>
    </source>
</reference>
<dbReference type="Pfam" id="PF14735">
    <property type="entry name" value="HAUS4"/>
    <property type="match status" value="1"/>
</dbReference>
<dbReference type="AlphaFoldDB" id="A0A5M9MV59"/>
<dbReference type="GeneID" id="54327360"/>